<evidence type="ECO:0000256" key="11">
    <source>
        <dbReference type="ARBA" id="ARBA00022842"/>
    </source>
</evidence>
<keyword evidence="5 12" id="KW-0808">Transferase</keyword>
<dbReference type="InterPro" id="IPR001576">
    <property type="entry name" value="Phosphoglycerate_kinase"/>
</dbReference>
<evidence type="ECO:0000256" key="4">
    <source>
        <dbReference type="ARBA" id="ARBA00022603"/>
    </source>
</evidence>
<dbReference type="SUPFAM" id="SSF53748">
    <property type="entry name" value="Phosphoglycerate kinase"/>
    <property type="match status" value="1"/>
</dbReference>
<dbReference type="Proteomes" id="UP000594263">
    <property type="component" value="Unplaced"/>
</dbReference>
<dbReference type="CDD" id="cd02440">
    <property type="entry name" value="AdoMet_MTases"/>
    <property type="match status" value="1"/>
</dbReference>
<name>A0A7N0TGX9_KALFE</name>
<evidence type="ECO:0000313" key="16">
    <source>
        <dbReference type="Proteomes" id="UP000594263"/>
    </source>
</evidence>
<protein>
    <recommendedName>
        <fullName evidence="12">Phosphoglycerate kinase</fullName>
        <ecNumber evidence="12">2.7.2.3</ecNumber>
    </recommendedName>
</protein>
<dbReference type="Gene3D" id="3.40.50.150">
    <property type="entry name" value="Vaccinia Virus protein VP39"/>
    <property type="match status" value="1"/>
</dbReference>
<comment type="catalytic activity">
    <reaction evidence="12">
        <text>(2R)-3-phosphoglycerate + ATP = (2R)-3-phospho-glyceroyl phosphate + ADP</text>
        <dbReference type="Rhea" id="RHEA:14801"/>
        <dbReference type="ChEBI" id="CHEBI:30616"/>
        <dbReference type="ChEBI" id="CHEBI:57604"/>
        <dbReference type="ChEBI" id="CHEBI:58272"/>
        <dbReference type="ChEBI" id="CHEBI:456216"/>
        <dbReference type="EC" id="2.7.2.3"/>
    </reaction>
</comment>
<dbReference type="InterPro" id="IPR003358">
    <property type="entry name" value="tRNA_(Gua-N-7)_MeTrfase_Trmb"/>
</dbReference>
<evidence type="ECO:0000256" key="9">
    <source>
        <dbReference type="ARBA" id="ARBA00022777"/>
    </source>
</evidence>
<keyword evidence="10" id="KW-0067">ATP-binding</keyword>
<keyword evidence="4" id="KW-0489">Methyltransferase</keyword>
<keyword evidence="9 12" id="KW-0418">Kinase</keyword>
<evidence type="ECO:0000256" key="12">
    <source>
        <dbReference type="RuleBase" id="RU000532"/>
    </source>
</evidence>
<evidence type="ECO:0000256" key="5">
    <source>
        <dbReference type="ARBA" id="ARBA00022679"/>
    </source>
</evidence>
<dbReference type="OMA" id="TRFCHAS"/>
<dbReference type="FunFam" id="3.40.50.150:FF:000194">
    <property type="entry name" value="Phosphoglycerate kinase"/>
    <property type="match status" value="1"/>
</dbReference>
<dbReference type="GO" id="GO:0008176">
    <property type="term" value="F:tRNA (guanine(46)-N7)-methyltransferase activity"/>
    <property type="evidence" value="ECO:0007669"/>
    <property type="project" value="UniProtKB-EC"/>
</dbReference>
<evidence type="ECO:0000256" key="1">
    <source>
        <dbReference type="ARBA" id="ARBA00000142"/>
    </source>
</evidence>
<evidence type="ECO:0000256" key="8">
    <source>
        <dbReference type="ARBA" id="ARBA00022741"/>
    </source>
</evidence>
<dbReference type="InterPro" id="IPR036043">
    <property type="entry name" value="Phosphoglycerate_kinase_sf"/>
</dbReference>
<dbReference type="PANTHER" id="PTHR11406">
    <property type="entry name" value="PHOSPHOGLYCERATE KINASE"/>
    <property type="match status" value="1"/>
</dbReference>
<dbReference type="SUPFAM" id="SSF53335">
    <property type="entry name" value="S-adenosyl-L-methionine-dependent methyltransferases"/>
    <property type="match status" value="1"/>
</dbReference>
<dbReference type="Gene3D" id="3.40.50.1260">
    <property type="entry name" value="Phosphoglycerate kinase, N-terminal domain"/>
    <property type="match status" value="2"/>
</dbReference>
<dbReference type="EnsemblPlants" id="Kaladp0037s0017.1.v1.1">
    <property type="protein sequence ID" value="Kaladp0037s0017.1.v1.1"/>
    <property type="gene ID" value="Kaladp0037s0017.v1.1"/>
</dbReference>
<evidence type="ECO:0000256" key="7">
    <source>
        <dbReference type="ARBA" id="ARBA00022694"/>
    </source>
</evidence>
<dbReference type="Gramene" id="Kaladp0037s0017.1.v1.1">
    <property type="protein sequence ID" value="Kaladp0037s0017.1.v1.1"/>
    <property type="gene ID" value="Kaladp0037s0017.v1.1"/>
</dbReference>
<keyword evidence="6" id="KW-0949">S-adenosyl-L-methionine</keyword>
<keyword evidence="11" id="KW-0460">Magnesium</keyword>
<dbReference type="PRINTS" id="PR00477">
    <property type="entry name" value="PHGLYCKINASE"/>
</dbReference>
<dbReference type="GO" id="GO:0005829">
    <property type="term" value="C:cytosol"/>
    <property type="evidence" value="ECO:0007669"/>
    <property type="project" value="TreeGrafter"/>
</dbReference>
<dbReference type="GO" id="GO:0005524">
    <property type="term" value="F:ATP binding"/>
    <property type="evidence" value="ECO:0007669"/>
    <property type="project" value="UniProtKB-KW"/>
</dbReference>
<comment type="subunit">
    <text evidence="13">Monomer.</text>
</comment>
<keyword evidence="8" id="KW-0547">Nucleotide-binding</keyword>
<evidence type="ECO:0000256" key="14">
    <source>
        <dbReference type="SAM" id="MobiDB-lite"/>
    </source>
</evidence>
<organism evidence="15 16">
    <name type="scientific">Kalanchoe fedtschenkoi</name>
    <name type="common">Lavender scallops</name>
    <name type="synonym">South American air plant</name>
    <dbReference type="NCBI Taxonomy" id="63787"/>
    <lineage>
        <taxon>Eukaryota</taxon>
        <taxon>Viridiplantae</taxon>
        <taxon>Streptophyta</taxon>
        <taxon>Embryophyta</taxon>
        <taxon>Tracheophyta</taxon>
        <taxon>Spermatophyta</taxon>
        <taxon>Magnoliopsida</taxon>
        <taxon>eudicotyledons</taxon>
        <taxon>Gunneridae</taxon>
        <taxon>Pentapetalae</taxon>
        <taxon>Saxifragales</taxon>
        <taxon>Crassulaceae</taxon>
        <taxon>Kalanchoe</taxon>
    </lineage>
</organism>
<dbReference type="GO" id="GO:0006094">
    <property type="term" value="P:gluconeogenesis"/>
    <property type="evidence" value="ECO:0007669"/>
    <property type="project" value="TreeGrafter"/>
</dbReference>
<dbReference type="GO" id="GO:0004618">
    <property type="term" value="F:phosphoglycerate kinase activity"/>
    <property type="evidence" value="ECO:0007669"/>
    <property type="project" value="UniProtKB-EC"/>
</dbReference>
<dbReference type="Pfam" id="PF00162">
    <property type="entry name" value="PGK"/>
    <property type="match status" value="1"/>
</dbReference>
<keyword evidence="16" id="KW-1185">Reference proteome</keyword>
<dbReference type="GO" id="GO:0006096">
    <property type="term" value="P:glycolytic process"/>
    <property type="evidence" value="ECO:0007669"/>
    <property type="project" value="InterPro"/>
</dbReference>
<accession>A0A7N0TGX9</accession>
<dbReference type="PANTHER" id="PTHR11406:SF32">
    <property type="entry name" value="PHOSPHOGLYCERATE KINASE"/>
    <property type="match status" value="1"/>
</dbReference>
<dbReference type="InterPro" id="IPR015824">
    <property type="entry name" value="Phosphoglycerate_kinase_N"/>
</dbReference>
<comment type="cofactor">
    <cofactor evidence="2">
        <name>Mg(2+)</name>
        <dbReference type="ChEBI" id="CHEBI:18420"/>
    </cofactor>
</comment>
<reference evidence="15" key="1">
    <citation type="submission" date="2021-01" db="UniProtKB">
        <authorList>
            <consortium name="EnsemblPlants"/>
        </authorList>
    </citation>
    <scope>IDENTIFICATION</scope>
</reference>
<comment type="catalytic activity">
    <reaction evidence="1">
        <text>guanosine(46) in tRNA + S-adenosyl-L-methionine = N(7)-methylguanosine(46) in tRNA + S-adenosyl-L-homocysteine</text>
        <dbReference type="Rhea" id="RHEA:42708"/>
        <dbReference type="Rhea" id="RHEA-COMP:10188"/>
        <dbReference type="Rhea" id="RHEA-COMP:10189"/>
        <dbReference type="ChEBI" id="CHEBI:57856"/>
        <dbReference type="ChEBI" id="CHEBI:59789"/>
        <dbReference type="ChEBI" id="CHEBI:74269"/>
        <dbReference type="ChEBI" id="CHEBI:74480"/>
        <dbReference type="EC" id="2.1.1.33"/>
    </reaction>
</comment>
<dbReference type="Pfam" id="PF02390">
    <property type="entry name" value="Methyltransf_4"/>
    <property type="match status" value="1"/>
</dbReference>
<dbReference type="InterPro" id="IPR029063">
    <property type="entry name" value="SAM-dependent_MTases_sf"/>
</dbReference>
<dbReference type="PROSITE" id="PS51625">
    <property type="entry name" value="SAM_MT_TRMB"/>
    <property type="match status" value="1"/>
</dbReference>
<evidence type="ECO:0000256" key="10">
    <source>
        <dbReference type="ARBA" id="ARBA00022840"/>
    </source>
</evidence>
<evidence type="ECO:0000256" key="6">
    <source>
        <dbReference type="ARBA" id="ARBA00022691"/>
    </source>
</evidence>
<dbReference type="EC" id="2.7.2.3" evidence="12"/>
<dbReference type="AlphaFoldDB" id="A0A7N0TGX9"/>
<dbReference type="GO" id="GO:0043531">
    <property type="term" value="F:ADP binding"/>
    <property type="evidence" value="ECO:0007669"/>
    <property type="project" value="TreeGrafter"/>
</dbReference>
<comment type="similarity">
    <text evidence="3 12">Belongs to the phosphoglycerate kinase family.</text>
</comment>
<evidence type="ECO:0000256" key="13">
    <source>
        <dbReference type="RuleBase" id="RU000696"/>
    </source>
</evidence>
<evidence type="ECO:0000313" key="15">
    <source>
        <dbReference type="EnsemblPlants" id="Kaladp0037s0017.1.v1.1"/>
    </source>
</evidence>
<evidence type="ECO:0000256" key="2">
    <source>
        <dbReference type="ARBA" id="ARBA00001946"/>
    </source>
</evidence>
<proteinExistence type="inferred from homology"/>
<feature type="region of interest" description="Disordered" evidence="14">
    <location>
        <begin position="60"/>
        <end position="80"/>
    </location>
</feature>
<sequence>MTTALVCSFGGGVFVRISSCNEFGCCAKLPGPNSWRRVGVSARCGQPVCSLQTSLRGFPEARDGAGNGSSESEVHTGKGVRSRELPHIQTLRELPREELFAKVVLVRFDSTILLQDEIKSGDESVYDAVFTIRYLHEAGAKVVLVSDWSSKVNPKVTSAQSVAGILSSILRLKVSPTQSSFSYTPSSVKRYDDVEVVLLENLHKCKGELANFYEFSQQLSAGVDIFVNDAFSQSHKILASTVGITGSCYASVAGFHFEESLNKLKKAAISNCRPYFAIIGGDNFLNKSDALHCLASECDGLVFVGMMSFQVMHALGFHVPPSLVDHNSLEEVKILVQTASSRRIPIICPKDFWCVSSHHPQQLGLVRDHELFEDLIPIDIGPESLEKINTLLIKCEKLLWIGPVRFKQPTRDVRGTTKLVYMLDQLFQQKCDVTVVGSESCKAVVEESVCASLYRMFENATVVWEYLAGRKLPAVMALDRAWSSEIDWQTIYADAVHPLVVDIGSGNGKFLFGMAENRKDFNFLGLENNERLVPRCLHSVHQSRMKNIHFIAANATSTFRSIISSYPGDLILVTISCPNPDFNKPEHRWRMLQRSLVEAVADLLNPGGKVFLQSDIEDVALRMRGQFLEYGNGKLIPVGNQDEATGHGEWLKENPFGVHSDWEQHVMDRGDPMYRLMLYKPEESTPSVQPEVHDAFKF</sequence>
<keyword evidence="7" id="KW-0819">tRNA processing</keyword>
<evidence type="ECO:0000256" key="3">
    <source>
        <dbReference type="ARBA" id="ARBA00008982"/>
    </source>
</evidence>